<dbReference type="InterPro" id="IPR036412">
    <property type="entry name" value="HAD-like_sf"/>
</dbReference>
<name>A0A6L5XA25_9BACT</name>
<dbReference type="RefSeq" id="WP_154326943.1">
    <property type="nucleotide sequence ID" value="NZ_CP045696.1"/>
</dbReference>
<sequence length="238" mass="27375">MNNYAKPIVYFDMDNVLVDFQSGVDKIPAEVKAQYECDAKGKPHYDDIPGIFSKMEPFKGAIEAVKKISAEYEVFILTTAPWNNPSAWSDKLEWVKKHFPKEFHKRVIISHHKDLLKGDFLIDDRGDKGQSDFEGEWIEFGSKEFPDWPTVTDYLLNDLKKLKEAHDHSFKNKSELMKSRVCGCFYCLATFNPKEIVNFIDDGKTALCPKCGVDSVIGDASGYPVTNEFLNKMCRYWF</sequence>
<protein>
    <submittedName>
        <fullName evidence="2">Uncharacterized protein</fullName>
    </submittedName>
</protein>
<dbReference type="Proteomes" id="UP000483362">
    <property type="component" value="Unassembled WGS sequence"/>
</dbReference>
<proteinExistence type="inferred from homology"/>
<dbReference type="GO" id="GO:0008253">
    <property type="term" value="F:5'-nucleotidase activity"/>
    <property type="evidence" value="ECO:0007669"/>
    <property type="project" value="InterPro"/>
</dbReference>
<keyword evidence="3" id="KW-1185">Reference proteome</keyword>
<dbReference type="Gene3D" id="3.40.50.1000">
    <property type="entry name" value="HAD superfamily/HAD-like"/>
    <property type="match status" value="1"/>
</dbReference>
<dbReference type="PANTHER" id="PTHR16504">
    <property type="entry name" value="5'(3')-DEOXYRIBONUCLEOTIDASE"/>
    <property type="match status" value="1"/>
</dbReference>
<evidence type="ECO:0000256" key="1">
    <source>
        <dbReference type="ARBA" id="ARBA00009589"/>
    </source>
</evidence>
<dbReference type="SFLD" id="SFLDG01145">
    <property type="entry name" value="C1.2.1"/>
    <property type="match status" value="1"/>
</dbReference>
<evidence type="ECO:0000313" key="3">
    <source>
        <dbReference type="Proteomes" id="UP000483362"/>
    </source>
</evidence>
<accession>A0A6L5XA25</accession>
<dbReference type="SUPFAM" id="SSF56784">
    <property type="entry name" value="HAD-like"/>
    <property type="match status" value="1"/>
</dbReference>
<comment type="caution">
    <text evidence="2">The sequence shown here is derived from an EMBL/GenBank/DDBJ whole genome shotgun (WGS) entry which is preliminary data.</text>
</comment>
<dbReference type="PANTHER" id="PTHR16504:SF4">
    <property type="entry name" value="5'(3')-DEOXYRIBONUCLEOTIDASE"/>
    <property type="match status" value="1"/>
</dbReference>
<dbReference type="AlphaFoldDB" id="A0A6L5XA25"/>
<organism evidence="2 3">
    <name type="scientific">Sodaliphilus pleomorphus</name>
    <dbReference type="NCBI Taxonomy" id="2606626"/>
    <lineage>
        <taxon>Bacteria</taxon>
        <taxon>Pseudomonadati</taxon>
        <taxon>Bacteroidota</taxon>
        <taxon>Bacteroidia</taxon>
        <taxon>Bacteroidales</taxon>
        <taxon>Muribaculaceae</taxon>
        <taxon>Sodaliphilus</taxon>
    </lineage>
</organism>
<dbReference type="SFLD" id="SFLDG01126">
    <property type="entry name" value="C1.2:_Nucleotidase_Like"/>
    <property type="match status" value="1"/>
</dbReference>
<dbReference type="GO" id="GO:0009223">
    <property type="term" value="P:pyrimidine deoxyribonucleotide catabolic process"/>
    <property type="evidence" value="ECO:0007669"/>
    <property type="project" value="TreeGrafter"/>
</dbReference>
<gene>
    <name evidence="2" type="ORF">FYJ29_01680</name>
</gene>
<evidence type="ECO:0000313" key="2">
    <source>
        <dbReference type="EMBL" id="MSS16487.1"/>
    </source>
</evidence>
<dbReference type="InterPro" id="IPR010708">
    <property type="entry name" value="5'(3')-deoxyribonucleotidase"/>
</dbReference>
<dbReference type="SFLD" id="SFLDS00003">
    <property type="entry name" value="Haloacid_Dehalogenase"/>
    <property type="match status" value="1"/>
</dbReference>
<dbReference type="Pfam" id="PF06941">
    <property type="entry name" value="NT5C"/>
    <property type="match status" value="1"/>
</dbReference>
<comment type="similarity">
    <text evidence="1">Belongs to the 5'(3')-deoxyribonucleotidase family.</text>
</comment>
<dbReference type="InterPro" id="IPR023214">
    <property type="entry name" value="HAD_sf"/>
</dbReference>
<dbReference type="EMBL" id="VULT01000002">
    <property type="protein sequence ID" value="MSS16487.1"/>
    <property type="molecule type" value="Genomic_DNA"/>
</dbReference>
<reference evidence="2 3" key="1">
    <citation type="submission" date="2019-08" db="EMBL/GenBank/DDBJ databases">
        <title>In-depth cultivation of the pig gut microbiome towards novel bacterial diversity and tailored functional studies.</title>
        <authorList>
            <person name="Wylensek D."/>
            <person name="Hitch T.C.A."/>
            <person name="Clavel T."/>
        </authorList>
    </citation>
    <scope>NUCLEOTIDE SEQUENCE [LARGE SCALE GENOMIC DNA]</scope>
    <source>
        <strain evidence="2 3">Oil-RF-744-WCA-WT-10</strain>
    </source>
</reference>